<reference evidence="1" key="1">
    <citation type="submission" date="2023-02" db="EMBL/GenBank/DDBJ databases">
        <title>Host association and intracellularity evolved multiple times independently in the Rickettsiales.</title>
        <authorList>
            <person name="Castelli M."/>
            <person name="Nardi T."/>
            <person name="Gammuto L."/>
            <person name="Bellinzona G."/>
            <person name="Sabaneyeva E."/>
            <person name="Potekhin A."/>
            <person name="Serra V."/>
            <person name="Petroni G."/>
            <person name="Sassera D."/>
        </authorList>
    </citation>
    <scope>NUCLEOTIDE SEQUENCE</scope>
    <source>
        <strain evidence="1">USBL-36I1</strain>
    </source>
</reference>
<dbReference type="Proteomes" id="UP001289135">
    <property type="component" value="Unassembled WGS sequence"/>
</dbReference>
<sequence length="435" mass="51231">MVKSNNYVFNNPSNVNPRLLNSWLVNEKLSIYVNHKNLEADSSMSKICQNMVDNFRSYGYRFVIDKLRNINDCEKIFKIEFNNDKFKKEKFVELKKISDEKNYDLFINCENIDVYANENPISRVLTNFGAVHQSSIMDICQFAYYTYCNKMGSKLVNIQPNERLWWQKNLEINLGSYTNTRIKNCNFNENKWPQQLLYYVKNKNIQDNNIENLSNSARIISCIENSSINLKKLDERLKIENLLLNTVNDIPFNTFNMILSTNNVTFITDLLFDSLSYSNNNNKLVNKNKTSNQDNYDSLSNEIINNLIGDCIISKKVFFDKEKYTVLYNYSDFIIDKLKLLSEFLLKETLILIYDDLNKINLELFYKSSFFKKRIHIISKKSEIHPDIDINNIQSPVFYLSSKDTEVLTWLVKTSLKYQNTFENDVFIVLIAESE</sequence>
<organism evidence="1 2">
    <name type="scientific">Lyticum sinuosum</name>
    <dbReference type="NCBI Taxonomy" id="1332059"/>
    <lineage>
        <taxon>Bacteria</taxon>
        <taxon>Pseudomonadati</taxon>
        <taxon>Pseudomonadota</taxon>
        <taxon>Alphaproteobacteria</taxon>
        <taxon>Rickettsiales</taxon>
        <taxon>Lyticum</taxon>
    </lineage>
</organism>
<evidence type="ECO:0000313" key="1">
    <source>
        <dbReference type="EMBL" id="MDZ5761093.1"/>
    </source>
</evidence>
<gene>
    <name evidence="1" type="ORF">Lyticum_00256</name>
</gene>
<keyword evidence="2" id="KW-1185">Reference proteome</keyword>
<accession>A0AAE4VKK8</accession>
<protein>
    <submittedName>
        <fullName evidence="1">Uncharacterized protein</fullName>
    </submittedName>
</protein>
<dbReference type="AlphaFoldDB" id="A0AAE4VKK8"/>
<dbReference type="RefSeq" id="WP_322498521.1">
    <property type="nucleotide sequence ID" value="NZ_JARGYU010000001.1"/>
</dbReference>
<proteinExistence type="predicted"/>
<evidence type="ECO:0000313" key="2">
    <source>
        <dbReference type="Proteomes" id="UP001289135"/>
    </source>
</evidence>
<comment type="caution">
    <text evidence="1">The sequence shown here is derived from an EMBL/GenBank/DDBJ whole genome shotgun (WGS) entry which is preliminary data.</text>
</comment>
<name>A0AAE4VKK8_9RICK</name>
<dbReference type="EMBL" id="JARGYU010000001">
    <property type="protein sequence ID" value="MDZ5761093.1"/>
    <property type="molecule type" value="Genomic_DNA"/>
</dbReference>